<feature type="transmembrane region" description="Helical" evidence="2">
    <location>
        <begin position="116"/>
        <end position="140"/>
    </location>
</feature>
<keyword evidence="4" id="KW-1185">Reference proteome</keyword>
<comment type="caution">
    <text evidence="3">The sequence shown here is derived from an EMBL/GenBank/DDBJ whole genome shotgun (WGS) entry which is preliminary data.</text>
</comment>
<dbReference type="Proteomes" id="UP001500879">
    <property type="component" value="Unassembled WGS sequence"/>
</dbReference>
<feature type="transmembrane region" description="Helical" evidence="2">
    <location>
        <begin position="49"/>
        <end position="68"/>
    </location>
</feature>
<gene>
    <name evidence="3" type="ORF">GCM10010357_63150</name>
</gene>
<organism evidence="3 4">
    <name type="scientific">Streptomyces luteireticuli</name>
    <dbReference type="NCBI Taxonomy" id="173858"/>
    <lineage>
        <taxon>Bacteria</taxon>
        <taxon>Bacillati</taxon>
        <taxon>Actinomycetota</taxon>
        <taxon>Actinomycetes</taxon>
        <taxon>Kitasatosporales</taxon>
        <taxon>Streptomycetaceae</taxon>
        <taxon>Streptomyces</taxon>
    </lineage>
</organism>
<evidence type="ECO:0000256" key="1">
    <source>
        <dbReference type="SAM" id="MobiDB-lite"/>
    </source>
</evidence>
<feature type="compositionally biased region" description="Basic and acidic residues" evidence="1">
    <location>
        <begin position="15"/>
        <end position="31"/>
    </location>
</feature>
<sequence>MPTDGEPGARQQAEAGDRDRDQRHETPAQRADRRWGELLQEVRVTQTGVQILFGFLLTVVFTPRFAALGTVDRVIYIVTVMLGAATTGALVGPVAFHRIVTGHRLKPQTVAWAARLTLSGVVLLLATVAAALLLILRIALHNAAVPWLLAAVVAWLVLCWFALPWWALRRYEHKGRYEHKE</sequence>
<evidence type="ECO:0000313" key="4">
    <source>
        <dbReference type="Proteomes" id="UP001500879"/>
    </source>
</evidence>
<keyword evidence="2" id="KW-0812">Transmembrane</keyword>
<dbReference type="RefSeq" id="WP_344031690.1">
    <property type="nucleotide sequence ID" value="NZ_BAAABX010000071.1"/>
</dbReference>
<dbReference type="InterPro" id="IPR046291">
    <property type="entry name" value="DUF6328"/>
</dbReference>
<evidence type="ECO:0000256" key="2">
    <source>
        <dbReference type="SAM" id="Phobius"/>
    </source>
</evidence>
<dbReference type="EMBL" id="BAAABX010000071">
    <property type="protein sequence ID" value="GAA0432980.1"/>
    <property type="molecule type" value="Genomic_DNA"/>
</dbReference>
<feature type="transmembrane region" description="Helical" evidence="2">
    <location>
        <begin position="74"/>
        <end position="96"/>
    </location>
</feature>
<accession>A0ABN0Z4W3</accession>
<keyword evidence="2" id="KW-1133">Transmembrane helix</keyword>
<proteinExistence type="predicted"/>
<name>A0ABN0Z4W3_9ACTN</name>
<evidence type="ECO:0000313" key="3">
    <source>
        <dbReference type="EMBL" id="GAA0432980.1"/>
    </source>
</evidence>
<feature type="region of interest" description="Disordered" evidence="1">
    <location>
        <begin position="1"/>
        <end position="31"/>
    </location>
</feature>
<keyword evidence="2" id="KW-0472">Membrane</keyword>
<reference evidence="4" key="1">
    <citation type="journal article" date="2019" name="Int. J. Syst. Evol. Microbiol.">
        <title>The Global Catalogue of Microorganisms (GCM) 10K type strain sequencing project: providing services to taxonomists for standard genome sequencing and annotation.</title>
        <authorList>
            <consortium name="The Broad Institute Genomics Platform"/>
            <consortium name="The Broad Institute Genome Sequencing Center for Infectious Disease"/>
            <person name="Wu L."/>
            <person name="Ma J."/>
        </authorList>
    </citation>
    <scope>NUCLEOTIDE SEQUENCE [LARGE SCALE GENOMIC DNA]</scope>
    <source>
        <strain evidence="4">JCM 4788</strain>
    </source>
</reference>
<feature type="transmembrane region" description="Helical" evidence="2">
    <location>
        <begin position="146"/>
        <end position="168"/>
    </location>
</feature>
<dbReference type="Pfam" id="PF19853">
    <property type="entry name" value="DUF6328"/>
    <property type="match status" value="1"/>
</dbReference>
<protein>
    <submittedName>
        <fullName evidence="3">DUF6328 family protein</fullName>
    </submittedName>
</protein>